<evidence type="ECO:0000256" key="13">
    <source>
        <dbReference type="ARBA" id="ARBA00023002"/>
    </source>
</evidence>
<evidence type="ECO:0000256" key="3">
    <source>
        <dbReference type="ARBA" id="ARBA00004496"/>
    </source>
</evidence>
<name>A0A1H6IZQ6_9ACTN</name>
<dbReference type="NCBIfam" id="TIGR00179">
    <property type="entry name" value="murB"/>
    <property type="match status" value="1"/>
</dbReference>
<evidence type="ECO:0000313" key="20">
    <source>
        <dbReference type="Proteomes" id="UP000199135"/>
    </source>
</evidence>
<keyword evidence="20" id="KW-1185">Reference proteome</keyword>
<comment type="catalytic activity">
    <reaction evidence="16 17">
        <text>UDP-N-acetyl-alpha-D-muramate + NADP(+) = UDP-N-acetyl-3-O-(1-carboxyvinyl)-alpha-D-glucosamine + NADPH + H(+)</text>
        <dbReference type="Rhea" id="RHEA:12248"/>
        <dbReference type="ChEBI" id="CHEBI:15378"/>
        <dbReference type="ChEBI" id="CHEBI:57783"/>
        <dbReference type="ChEBI" id="CHEBI:58349"/>
        <dbReference type="ChEBI" id="CHEBI:68483"/>
        <dbReference type="ChEBI" id="CHEBI:70757"/>
        <dbReference type="EC" id="1.3.1.98"/>
    </reaction>
</comment>
<keyword evidence="9 17" id="KW-0274">FAD</keyword>
<evidence type="ECO:0000256" key="14">
    <source>
        <dbReference type="ARBA" id="ARBA00023306"/>
    </source>
</evidence>
<comment type="similarity">
    <text evidence="5 17">Belongs to the MurB family.</text>
</comment>
<dbReference type="Proteomes" id="UP000199135">
    <property type="component" value="Unassembled WGS sequence"/>
</dbReference>
<dbReference type="InterPro" id="IPR036318">
    <property type="entry name" value="FAD-bd_PCMH-like_sf"/>
</dbReference>
<dbReference type="SUPFAM" id="SSF56176">
    <property type="entry name" value="FAD-binding/transporter-associated domain-like"/>
    <property type="match status" value="1"/>
</dbReference>
<protein>
    <recommendedName>
        <fullName evidence="17">UDP-N-acetylenolpyruvoylglucosamine reductase</fullName>
        <ecNumber evidence="17">1.3.1.98</ecNumber>
    </recommendedName>
    <alternativeName>
        <fullName evidence="17">UDP-N-acetylmuramate dehydrogenase</fullName>
    </alternativeName>
</protein>
<evidence type="ECO:0000256" key="8">
    <source>
        <dbReference type="ARBA" id="ARBA00022630"/>
    </source>
</evidence>
<dbReference type="RefSeq" id="WP_078686702.1">
    <property type="nucleotide sequence ID" value="NZ_FNWT01000005.1"/>
</dbReference>
<dbReference type="PANTHER" id="PTHR21071:SF4">
    <property type="entry name" value="UDP-N-ACETYLENOLPYRUVOYLGLUCOSAMINE REDUCTASE"/>
    <property type="match status" value="1"/>
</dbReference>
<dbReference type="InterPro" id="IPR016169">
    <property type="entry name" value="FAD-bd_PCMH_sub2"/>
</dbReference>
<evidence type="ECO:0000259" key="18">
    <source>
        <dbReference type="PROSITE" id="PS51387"/>
    </source>
</evidence>
<dbReference type="NCBIfam" id="NF010480">
    <property type="entry name" value="PRK13905.1"/>
    <property type="match status" value="1"/>
</dbReference>
<keyword evidence="14 17" id="KW-0131">Cell cycle</keyword>
<dbReference type="PANTHER" id="PTHR21071">
    <property type="entry name" value="UDP-N-ACETYLENOLPYRUVOYLGLUCOSAMINE REDUCTASE"/>
    <property type="match status" value="1"/>
</dbReference>
<dbReference type="InterPro" id="IPR006094">
    <property type="entry name" value="Oxid_FAD_bind_N"/>
</dbReference>
<keyword evidence="12 17" id="KW-0573">Peptidoglycan synthesis</keyword>
<proteinExistence type="inferred from homology"/>
<accession>A0A1H6IZQ6</accession>
<feature type="active site" description="Proton donor" evidence="17">
    <location>
        <position position="225"/>
    </location>
</feature>
<evidence type="ECO:0000256" key="4">
    <source>
        <dbReference type="ARBA" id="ARBA00004752"/>
    </source>
</evidence>
<feature type="active site" evidence="17">
    <location>
        <position position="295"/>
    </location>
</feature>
<evidence type="ECO:0000256" key="15">
    <source>
        <dbReference type="ARBA" id="ARBA00023316"/>
    </source>
</evidence>
<keyword evidence="10 17" id="KW-0521">NADP</keyword>
<reference evidence="19 20" key="1">
    <citation type="submission" date="2016-10" db="EMBL/GenBank/DDBJ databases">
        <authorList>
            <person name="Varghese N."/>
            <person name="Submissions S."/>
        </authorList>
    </citation>
    <scope>NUCLEOTIDE SEQUENCE [LARGE SCALE GENOMIC DNA]</scope>
    <source>
        <strain evidence="19 20">WCP15</strain>
    </source>
</reference>
<evidence type="ECO:0000256" key="10">
    <source>
        <dbReference type="ARBA" id="ARBA00022857"/>
    </source>
</evidence>
<dbReference type="Pfam" id="PF02873">
    <property type="entry name" value="MurB_C"/>
    <property type="match status" value="1"/>
</dbReference>
<keyword evidence="15 17" id="KW-0961">Cell wall biogenesis/degradation</keyword>
<gene>
    <name evidence="17" type="primary">murB</name>
    <name evidence="19" type="ORF">SAMN05216447_10510</name>
</gene>
<keyword evidence="6 17" id="KW-0963">Cytoplasm</keyword>
<dbReference type="Gene3D" id="3.30.43.10">
    <property type="entry name" value="Uridine Diphospho-n-acetylenolpyruvylglucosamine Reductase, domain 2"/>
    <property type="match status" value="1"/>
</dbReference>
<dbReference type="Gene3D" id="3.90.78.10">
    <property type="entry name" value="UDP-N-acetylenolpyruvoylglucosamine reductase, C-terminal domain"/>
    <property type="match status" value="1"/>
</dbReference>
<dbReference type="Gene3D" id="3.30.465.10">
    <property type="match status" value="1"/>
</dbReference>
<evidence type="ECO:0000256" key="12">
    <source>
        <dbReference type="ARBA" id="ARBA00022984"/>
    </source>
</evidence>
<evidence type="ECO:0000256" key="11">
    <source>
        <dbReference type="ARBA" id="ARBA00022960"/>
    </source>
</evidence>
<dbReference type="SUPFAM" id="SSF56194">
    <property type="entry name" value="Uridine diphospho-N-Acetylenolpyruvylglucosamine reductase, MurB, C-terminal domain"/>
    <property type="match status" value="1"/>
</dbReference>
<evidence type="ECO:0000256" key="7">
    <source>
        <dbReference type="ARBA" id="ARBA00022618"/>
    </source>
</evidence>
<dbReference type="Pfam" id="PF01565">
    <property type="entry name" value="FAD_binding_4"/>
    <property type="match status" value="1"/>
</dbReference>
<organism evidence="19 20">
    <name type="scientific">Parafannyhessea umbonata</name>
    <dbReference type="NCBI Taxonomy" id="604330"/>
    <lineage>
        <taxon>Bacteria</taxon>
        <taxon>Bacillati</taxon>
        <taxon>Actinomycetota</taxon>
        <taxon>Coriobacteriia</taxon>
        <taxon>Coriobacteriales</taxon>
        <taxon>Atopobiaceae</taxon>
        <taxon>Parafannyhessea</taxon>
    </lineage>
</organism>
<evidence type="ECO:0000256" key="16">
    <source>
        <dbReference type="ARBA" id="ARBA00048914"/>
    </source>
</evidence>
<dbReference type="HAMAP" id="MF_00037">
    <property type="entry name" value="MurB"/>
    <property type="match status" value="1"/>
</dbReference>
<comment type="caution">
    <text evidence="19">The sequence shown here is derived from an EMBL/GenBank/DDBJ whole genome shotgun (WGS) entry which is preliminary data.</text>
</comment>
<dbReference type="EMBL" id="FNWT01000005">
    <property type="protein sequence ID" value="SEH53769.1"/>
    <property type="molecule type" value="Genomic_DNA"/>
</dbReference>
<dbReference type="InterPro" id="IPR011601">
    <property type="entry name" value="MurB_C"/>
</dbReference>
<comment type="cofactor">
    <cofactor evidence="1 17">
        <name>FAD</name>
        <dbReference type="ChEBI" id="CHEBI:57692"/>
    </cofactor>
</comment>
<feature type="domain" description="FAD-binding PCMH-type" evidence="18">
    <location>
        <begin position="32"/>
        <end position="196"/>
    </location>
</feature>
<feature type="active site" evidence="17">
    <location>
        <position position="176"/>
    </location>
</feature>
<dbReference type="InterPro" id="IPR016166">
    <property type="entry name" value="FAD-bd_PCMH"/>
</dbReference>
<keyword evidence="11 17" id="KW-0133">Cell shape</keyword>
<evidence type="ECO:0000256" key="6">
    <source>
        <dbReference type="ARBA" id="ARBA00022490"/>
    </source>
</evidence>
<sequence>MSVFNAYMALSGAFEADVLRDERLSHHTTYRIGGPAALMVTAHSYKALLKTIDILRKEGVEWVVMGRGSNILVADEGYDGCVIKLGKEFSRISFEGDTVSAGGGAILSKLVSETISHSLSGLEFCVGIPGTVGGAVSMDAGTRHDWIGSRVHHVVTLRPQGGLQRYEGSDIEWGYRWCSIPTDEIILEATFQLTPAEKRRITDEMERLISRRRSRQPMGKPSCGSVFKNPGDRSVGQLIDSCGLKGYRVGNAEVSTQHANFIVNLGGASASDVIAVMGHVHDAVLEKYSINLQPEVKCLGFDKRRA</sequence>
<dbReference type="EC" id="1.3.1.98" evidence="17"/>
<evidence type="ECO:0000256" key="2">
    <source>
        <dbReference type="ARBA" id="ARBA00003921"/>
    </source>
</evidence>
<dbReference type="InterPro" id="IPR016167">
    <property type="entry name" value="FAD-bd_PCMH_sub1"/>
</dbReference>
<keyword evidence="13 17" id="KW-0560">Oxidoreductase</keyword>
<comment type="pathway">
    <text evidence="4 17">Cell wall biogenesis; peptidoglycan biosynthesis.</text>
</comment>
<dbReference type="InterPro" id="IPR003170">
    <property type="entry name" value="MurB"/>
</dbReference>
<evidence type="ECO:0000256" key="17">
    <source>
        <dbReference type="HAMAP-Rule" id="MF_00037"/>
    </source>
</evidence>
<dbReference type="PROSITE" id="PS51387">
    <property type="entry name" value="FAD_PCMH"/>
    <property type="match status" value="1"/>
</dbReference>
<comment type="subcellular location">
    <subcellularLocation>
        <location evidence="3 17">Cytoplasm</location>
    </subcellularLocation>
</comment>
<keyword evidence="8 17" id="KW-0285">Flavoprotein</keyword>
<comment type="function">
    <text evidence="2 17">Cell wall formation.</text>
</comment>
<evidence type="ECO:0000313" key="19">
    <source>
        <dbReference type="EMBL" id="SEH53769.1"/>
    </source>
</evidence>
<keyword evidence="7 17" id="KW-0132">Cell division</keyword>
<evidence type="ECO:0000256" key="9">
    <source>
        <dbReference type="ARBA" id="ARBA00022827"/>
    </source>
</evidence>
<dbReference type="InterPro" id="IPR036635">
    <property type="entry name" value="MurB_C_sf"/>
</dbReference>
<evidence type="ECO:0000256" key="1">
    <source>
        <dbReference type="ARBA" id="ARBA00001974"/>
    </source>
</evidence>
<evidence type="ECO:0000256" key="5">
    <source>
        <dbReference type="ARBA" id="ARBA00010485"/>
    </source>
</evidence>